<gene>
    <name evidence="1" type="ORF">ONE63_010352</name>
</gene>
<keyword evidence="2" id="KW-1185">Reference proteome</keyword>
<dbReference type="EMBL" id="JAPTSV010000008">
    <property type="protein sequence ID" value="KAJ1525547.1"/>
    <property type="molecule type" value="Genomic_DNA"/>
</dbReference>
<reference evidence="1" key="1">
    <citation type="submission" date="2022-12" db="EMBL/GenBank/DDBJ databases">
        <title>Chromosome-level genome assembly of the bean flower thrips Megalurothrips usitatus.</title>
        <authorList>
            <person name="Ma L."/>
            <person name="Liu Q."/>
            <person name="Li H."/>
            <person name="Cai W."/>
        </authorList>
    </citation>
    <scope>NUCLEOTIDE SEQUENCE</scope>
    <source>
        <strain evidence="1">Cailab_2022a</strain>
    </source>
</reference>
<dbReference type="AlphaFoldDB" id="A0AAV7XJ78"/>
<evidence type="ECO:0000313" key="1">
    <source>
        <dbReference type="EMBL" id="KAJ1525547.1"/>
    </source>
</evidence>
<name>A0AAV7XJ78_9NEOP</name>
<evidence type="ECO:0000313" key="2">
    <source>
        <dbReference type="Proteomes" id="UP001075354"/>
    </source>
</evidence>
<comment type="caution">
    <text evidence="1">The sequence shown here is derived from an EMBL/GenBank/DDBJ whole genome shotgun (WGS) entry which is preliminary data.</text>
</comment>
<proteinExistence type="predicted"/>
<accession>A0AAV7XJ78</accession>
<protein>
    <submittedName>
        <fullName evidence="1">Uncharacterized protein</fullName>
    </submittedName>
</protein>
<dbReference type="Proteomes" id="UP001075354">
    <property type="component" value="Chromosome 8"/>
</dbReference>
<sequence length="116" mass="13522">MCGNTMDQCQVVQIAGENDQHDLWFQSFNNCFEKSFYLNCSEAGPGVAPEGRRLYQAGQHIRYEVYRQEHLIRIRSSPIGSAAGRDLQFLAWDYTMEIQIRPTRWLSPLYARFIVD</sequence>
<organism evidence="1 2">
    <name type="scientific">Megalurothrips usitatus</name>
    <name type="common">bean blossom thrips</name>
    <dbReference type="NCBI Taxonomy" id="439358"/>
    <lineage>
        <taxon>Eukaryota</taxon>
        <taxon>Metazoa</taxon>
        <taxon>Ecdysozoa</taxon>
        <taxon>Arthropoda</taxon>
        <taxon>Hexapoda</taxon>
        <taxon>Insecta</taxon>
        <taxon>Pterygota</taxon>
        <taxon>Neoptera</taxon>
        <taxon>Paraneoptera</taxon>
        <taxon>Thysanoptera</taxon>
        <taxon>Terebrantia</taxon>
        <taxon>Thripoidea</taxon>
        <taxon>Thripidae</taxon>
        <taxon>Megalurothrips</taxon>
    </lineage>
</organism>